<protein>
    <submittedName>
        <fullName evidence="5">ETS domain-containing protein Elk-1</fullName>
    </submittedName>
</protein>
<dbReference type="SUPFAM" id="SSF46785">
    <property type="entry name" value="Winged helix' DNA-binding domain"/>
    <property type="match status" value="1"/>
</dbReference>
<accession>A0A504YND8</accession>
<dbReference type="InterPro" id="IPR036388">
    <property type="entry name" value="WH-like_DNA-bd_sf"/>
</dbReference>
<evidence type="ECO:0000313" key="6">
    <source>
        <dbReference type="Proteomes" id="UP000316759"/>
    </source>
</evidence>
<dbReference type="InterPro" id="IPR000418">
    <property type="entry name" value="Ets_dom"/>
</dbReference>
<dbReference type="OrthoDB" id="10067219at2759"/>
<dbReference type="Gene3D" id="1.10.10.10">
    <property type="entry name" value="Winged helix-like DNA-binding domain superfamily/Winged helix DNA-binding domain"/>
    <property type="match status" value="1"/>
</dbReference>
<keyword evidence="2 3" id="KW-0238">DNA-binding</keyword>
<dbReference type="PRINTS" id="PR00454">
    <property type="entry name" value="ETSDOMAIN"/>
</dbReference>
<evidence type="ECO:0000256" key="3">
    <source>
        <dbReference type="RuleBase" id="RU004019"/>
    </source>
</evidence>
<keyword evidence="6" id="KW-1185">Reference proteome</keyword>
<dbReference type="PANTHER" id="PTHR11849">
    <property type="entry name" value="ETS"/>
    <property type="match status" value="1"/>
</dbReference>
<dbReference type="STRING" id="46835.A0A504YND8"/>
<comment type="subcellular location">
    <subcellularLocation>
        <location evidence="3">Nucleus</location>
    </subcellularLocation>
</comment>
<dbReference type="Pfam" id="PF00178">
    <property type="entry name" value="Ets"/>
    <property type="match status" value="1"/>
</dbReference>
<evidence type="ECO:0000313" key="5">
    <source>
        <dbReference type="EMBL" id="TPP62823.1"/>
    </source>
</evidence>
<organism evidence="5 6">
    <name type="scientific">Fasciola gigantica</name>
    <name type="common">Giant liver fluke</name>
    <dbReference type="NCBI Taxonomy" id="46835"/>
    <lineage>
        <taxon>Eukaryota</taxon>
        <taxon>Metazoa</taxon>
        <taxon>Spiralia</taxon>
        <taxon>Lophotrochozoa</taxon>
        <taxon>Platyhelminthes</taxon>
        <taxon>Trematoda</taxon>
        <taxon>Digenea</taxon>
        <taxon>Plagiorchiida</taxon>
        <taxon>Echinostomata</taxon>
        <taxon>Echinostomatoidea</taxon>
        <taxon>Fasciolidae</taxon>
        <taxon>Fasciola</taxon>
    </lineage>
</organism>
<evidence type="ECO:0000259" key="4">
    <source>
        <dbReference type="PROSITE" id="PS50061"/>
    </source>
</evidence>
<dbReference type="GO" id="GO:0030154">
    <property type="term" value="P:cell differentiation"/>
    <property type="evidence" value="ECO:0007669"/>
    <property type="project" value="TreeGrafter"/>
</dbReference>
<dbReference type="Proteomes" id="UP000316759">
    <property type="component" value="Unassembled WGS sequence"/>
</dbReference>
<evidence type="ECO:0000256" key="1">
    <source>
        <dbReference type="ARBA" id="ARBA00005562"/>
    </source>
</evidence>
<dbReference type="PROSITE" id="PS00346">
    <property type="entry name" value="ETS_DOMAIN_2"/>
    <property type="match status" value="1"/>
</dbReference>
<dbReference type="AlphaFoldDB" id="A0A504YND8"/>
<dbReference type="GO" id="GO:0000981">
    <property type="term" value="F:DNA-binding transcription factor activity, RNA polymerase II-specific"/>
    <property type="evidence" value="ECO:0007669"/>
    <property type="project" value="TreeGrafter"/>
</dbReference>
<dbReference type="SMART" id="SM00413">
    <property type="entry name" value="ETS"/>
    <property type="match status" value="1"/>
</dbReference>
<dbReference type="GO" id="GO:0005634">
    <property type="term" value="C:nucleus"/>
    <property type="evidence" value="ECO:0007669"/>
    <property type="project" value="UniProtKB-SubCell"/>
</dbReference>
<reference evidence="5 6" key="1">
    <citation type="submission" date="2019-04" db="EMBL/GenBank/DDBJ databases">
        <title>Annotation for the trematode Fasciola gigantica.</title>
        <authorList>
            <person name="Choi Y.-J."/>
        </authorList>
    </citation>
    <scope>NUCLEOTIDE SEQUENCE [LARGE SCALE GENOMIC DNA]</scope>
    <source>
        <strain evidence="5">Uganda_cow_1</strain>
    </source>
</reference>
<dbReference type="PROSITE" id="PS50061">
    <property type="entry name" value="ETS_DOMAIN_3"/>
    <property type="match status" value="1"/>
</dbReference>
<proteinExistence type="inferred from homology"/>
<dbReference type="GO" id="GO:0043565">
    <property type="term" value="F:sequence-specific DNA binding"/>
    <property type="evidence" value="ECO:0007669"/>
    <property type="project" value="InterPro"/>
</dbReference>
<comment type="caution">
    <text evidence="5">The sequence shown here is derived from an EMBL/GenBank/DDBJ whole genome shotgun (WGS) entry which is preliminary data.</text>
</comment>
<dbReference type="EMBL" id="SUNJ01006407">
    <property type="protein sequence ID" value="TPP62823.1"/>
    <property type="molecule type" value="Genomic_DNA"/>
</dbReference>
<comment type="similarity">
    <text evidence="1 3">Belongs to the ETS family.</text>
</comment>
<dbReference type="PANTHER" id="PTHR11849:SF133">
    <property type="entry name" value="ETS DOMAIN-CONTAINING PROTEIN"/>
    <property type="match status" value="1"/>
</dbReference>
<dbReference type="InterPro" id="IPR036390">
    <property type="entry name" value="WH_DNA-bd_sf"/>
</dbReference>
<dbReference type="InterPro" id="IPR046328">
    <property type="entry name" value="ETS_fam"/>
</dbReference>
<evidence type="ECO:0000256" key="2">
    <source>
        <dbReference type="ARBA" id="ARBA00023125"/>
    </source>
</evidence>
<gene>
    <name evidence="5" type="ORF">FGIG_06736</name>
</gene>
<sequence>MLRSIGIHENLFRASNSLILNRYRKLIRWTNKKGEFILLQAEAVAKLWGLYKDRNHRMNYDKLSRALRYYYEKNIIRKVHGHKFVYQFMGLRNLIKICQETSNNSIPSRPSLDPVLTDCTQTAMKQNAEWDSPARTTLHLDSPPSRMFPHNEDSGANGVAVTKLNNTSERLDEVVFAQNGLSTKTDAARTMHSHSLDNLIDRWPLGGNQCDGTTNNNIATITSTSAATTISTVQRLINRSPALDEIGSSKVRHSQPTEPMEIPASLNDAPLDACDSNQNMDNSSSVRVNDFSNLICSLASFMSLGHWMPQISDSSDSSAAFDLTSSVNMITKPSPTNFFLNPMSDPLWLTQLVQNGREVLKSTELGRESGSNHSTLTGSKVFSSAAQSSSKSSVPLVDTSDNLGQCIGQRDRSLLNGVSPLASSTALTEKHQGKTLSDPVIRLPSPDCRCSCHSASGTNSKDDWSRFNSFNNTNTSDAVSTANTVQNTSTHLFPTDPSIPSINSTNLLPDPAYCPLSSLPVNLASETSPTKLHHQRHAINMQRLGEQLSLIGRSCHSHSISKSPPTVPMNTVSPGTNNNIHNTVIQPTSSMSAARDHLTGLKDTATSECTKTNPSFGCVTDQCPRFSTTDSGSRPSNGEPCVWMPVPVTMLTSWIRLLSGMTTDPGGVCSQTRAMTPVDTNGPRQPESDVNSVGLVQPHLLSLSNAVDTFPRLKTESRESDHFARV</sequence>
<feature type="domain" description="ETS" evidence="4">
    <location>
        <begin position="26"/>
        <end position="89"/>
    </location>
</feature>
<keyword evidence="3" id="KW-0539">Nucleus</keyword>
<name>A0A504YND8_FASGI</name>